<dbReference type="STRING" id="1230383.A0A1M8A5I6"/>
<dbReference type="PRINTS" id="PR00974">
    <property type="entry name" value="RIBOSOMALS18"/>
</dbReference>
<keyword evidence="5 9" id="KW-0689">Ribosomal protein</keyword>
<evidence type="ECO:0000256" key="10">
    <source>
        <dbReference type="SAM" id="MobiDB-lite"/>
    </source>
</evidence>
<evidence type="ECO:0000256" key="7">
    <source>
        <dbReference type="ARBA" id="ARBA00035264"/>
    </source>
</evidence>
<keyword evidence="3" id="KW-0150">Chloroplast</keyword>
<dbReference type="PANTHER" id="PTHR13479">
    <property type="entry name" value="30S RIBOSOMAL PROTEIN S18"/>
    <property type="match status" value="1"/>
</dbReference>
<sequence>MTTPVARPTLGLALGMRRHMRASAAPLSQQLMCLRMNSTKGPNKADDTSAQKKLDELADFLESQPQEKTRPMRAPRAKLDQSQPESFRGPTKVFQNGYYYDPQTLNPDNMRSQPRRKALPLLGPSKREAMKTDPFHILAINPSKPSLADDSYKNGAILSNFVSEMGKILPRNVTGLTRKSQRYVGKAIRRARAMGILPVLSRGQGRGGAGWR</sequence>
<proteinExistence type="inferred from homology"/>
<gene>
    <name evidence="11" type="ORF">MSYG_2033</name>
</gene>
<dbReference type="InterPro" id="IPR036870">
    <property type="entry name" value="Ribosomal_bS18_sf"/>
</dbReference>
<evidence type="ECO:0000256" key="1">
    <source>
        <dbReference type="ARBA" id="ARBA00004229"/>
    </source>
</evidence>
<dbReference type="EMBL" id="LT671823">
    <property type="protein sequence ID" value="SHO77691.1"/>
    <property type="molecule type" value="Genomic_DNA"/>
</dbReference>
<dbReference type="OrthoDB" id="21463at2759"/>
<reference evidence="12" key="1">
    <citation type="journal article" date="2017" name="Nucleic Acids Res.">
        <title>Proteogenomics produces comprehensive and highly accurate protein-coding gene annotation in a complete genome assembly of Malassezia sympodialis.</title>
        <authorList>
            <person name="Zhu Y."/>
            <person name="Engstroem P.G."/>
            <person name="Tellgren-Roth C."/>
            <person name="Baudo C.D."/>
            <person name="Kennell J.C."/>
            <person name="Sun S."/>
            <person name="Billmyre R.B."/>
            <person name="Schroeder M.S."/>
            <person name="Andersson A."/>
            <person name="Holm T."/>
            <person name="Sigurgeirsson B."/>
            <person name="Wu G."/>
            <person name="Sankaranarayanan S.R."/>
            <person name="Siddharthan R."/>
            <person name="Sanyal K."/>
            <person name="Lundeberg J."/>
            <person name="Nystedt B."/>
            <person name="Boekhout T."/>
            <person name="Dawson T.L. Jr."/>
            <person name="Heitman J."/>
            <person name="Scheynius A."/>
            <person name="Lehtioe J."/>
        </authorList>
    </citation>
    <scope>NUCLEOTIDE SEQUENCE [LARGE SCALE GENOMIC DNA]</scope>
    <source>
        <strain evidence="12">ATCC 42132</strain>
    </source>
</reference>
<organism evidence="11 12">
    <name type="scientific">Malassezia sympodialis (strain ATCC 42132)</name>
    <name type="common">Atopic eczema-associated yeast</name>
    <dbReference type="NCBI Taxonomy" id="1230383"/>
    <lineage>
        <taxon>Eukaryota</taxon>
        <taxon>Fungi</taxon>
        <taxon>Dikarya</taxon>
        <taxon>Basidiomycota</taxon>
        <taxon>Ustilaginomycotina</taxon>
        <taxon>Malasseziomycetes</taxon>
        <taxon>Malasseziales</taxon>
        <taxon>Malasseziaceae</taxon>
        <taxon>Malassezia</taxon>
    </lineage>
</organism>
<dbReference type="GO" id="GO:0070181">
    <property type="term" value="F:small ribosomal subunit rRNA binding"/>
    <property type="evidence" value="ECO:0007669"/>
    <property type="project" value="TreeGrafter"/>
</dbReference>
<evidence type="ECO:0000256" key="5">
    <source>
        <dbReference type="ARBA" id="ARBA00022980"/>
    </source>
</evidence>
<name>A0A1M8A5I6_MALS4</name>
<dbReference type="GO" id="GO:0032543">
    <property type="term" value="P:mitochondrial translation"/>
    <property type="evidence" value="ECO:0007669"/>
    <property type="project" value="TreeGrafter"/>
</dbReference>
<dbReference type="NCBIfam" id="TIGR00165">
    <property type="entry name" value="S18"/>
    <property type="match status" value="1"/>
</dbReference>
<dbReference type="Pfam" id="PF01084">
    <property type="entry name" value="Ribosomal_S18"/>
    <property type="match status" value="1"/>
</dbReference>
<accession>A0A1M8A5I6</accession>
<dbReference type="SUPFAM" id="SSF46911">
    <property type="entry name" value="Ribosomal protein S18"/>
    <property type="match status" value="1"/>
</dbReference>
<evidence type="ECO:0000256" key="4">
    <source>
        <dbReference type="ARBA" id="ARBA00022640"/>
    </source>
</evidence>
<comment type="subcellular location">
    <subcellularLocation>
        <location evidence="1">Plastid</location>
        <location evidence="1">Chloroplast</location>
    </subcellularLocation>
</comment>
<dbReference type="HAMAP" id="MF_00270">
    <property type="entry name" value="Ribosomal_bS18"/>
    <property type="match status" value="1"/>
</dbReference>
<dbReference type="GO" id="GO:0003735">
    <property type="term" value="F:structural constituent of ribosome"/>
    <property type="evidence" value="ECO:0007669"/>
    <property type="project" value="InterPro"/>
</dbReference>
<dbReference type="Proteomes" id="UP000186303">
    <property type="component" value="Chromosome 3"/>
</dbReference>
<evidence type="ECO:0000256" key="2">
    <source>
        <dbReference type="ARBA" id="ARBA00005589"/>
    </source>
</evidence>
<keyword evidence="12" id="KW-1185">Reference proteome</keyword>
<keyword evidence="6 9" id="KW-0687">Ribonucleoprotein</keyword>
<evidence type="ECO:0000256" key="3">
    <source>
        <dbReference type="ARBA" id="ARBA00022528"/>
    </source>
</evidence>
<dbReference type="PANTHER" id="PTHR13479:SF40">
    <property type="entry name" value="SMALL RIBOSOMAL SUBUNIT PROTEIN BS18M"/>
    <property type="match status" value="1"/>
</dbReference>
<evidence type="ECO:0000256" key="9">
    <source>
        <dbReference type="RuleBase" id="RU003910"/>
    </source>
</evidence>
<comment type="similarity">
    <text evidence="2 9">Belongs to the bacterial ribosomal protein bS18 family.</text>
</comment>
<protein>
    <recommendedName>
        <fullName evidence="7">Small ribosomal subunit protein bS18m</fullName>
    </recommendedName>
    <alternativeName>
        <fullName evidence="8">30S ribosomal protein S18, chloroplastic</fullName>
    </alternativeName>
</protein>
<dbReference type="AlphaFoldDB" id="A0A1M8A5I6"/>
<dbReference type="VEuPathDB" id="FungiDB:MSYG_2033"/>
<evidence type="ECO:0000256" key="8">
    <source>
        <dbReference type="ARBA" id="ARBA00035368"/>
    </source>
</evidence>
<evidence type="ECO:0000256" key="6">
    <source>
        <dbReference type="ARBA" id="ARBA00023274"/>
    </source>
</evidence>
<dbReference type="Gene3D" id="4.10.640.10">
    <property type="entry name" value="Ribosomal protein S18"/>
    <property type="match status" value="1"/>
</dbReference>
<dbReference type="GO" id="GO:0005763">
    <property type="term" value="C:mitochondrial small ribosomal subunit"/>
    <property type="evidence" value="ECO:0007669"/>
    <property type="project" value="TreeGrafter"/>
</dbReference>
<feature type="region of interest" description="Disordered" evidence="10">
    <location>
        <begin position="61"/>
        <end position="93"/>
    </location>
</feature>
<evidence type="ECO:0000313" key="12">
    <source>
        <dbReference type="Proteomes" id="UP000186303"/>
    </source>
</evidence>
<evidence type="ECO:0000313" key="11">
    <source>
        <dbReference type="EMBL" id="SHO77691.1"/>
    </source>
</evidence>
<keyword evidence="4" id="KW-0934">Plastid</keyword>
<dbReference type="FunFam" id="4.10.640.10:FF:000017">
    <property type="entry name" value="Related to 30s ribosomal protein s18"/>
    <property type="match status" value="1"/>
</dbReference>
<dbReference type="InterPro" id="IPR001648">
    <property type="entry name" value="Ribosomal_bS18"/>
</dbReference>